<name>A0A5C3KPS4_COPMA</name>
<dbReference type="InterPro" id="IPR036291">
    <property type="entry name" value="NAD(P)-bd_dom_sf"/>
</dbReference>
<reference evidence="2 3" key="1">
    <citation type="journal article" date="2019" name="Nat. Ecol. Evol.">
        <title>Megaphylogeny resolves global patterns of mushroom evolution.</title>
        <authorList>
            <person name="Varga T."/>
            <person name="Krizsan K."/>
            <person name="Foldi C."/>
            <person name="Dima B."/>
            <person name="Sanchez-Garcia M."/>
            <person name="Sanchez-Ramirez S."/>
            <person name="Szollosi G.J."/>
            <person name="Szarkandi J.G."/>
            <person name="Papp V."/>
            <person name="Albert L."/>
            <person name="Andreopoulos W."/>
            <person name="Angelini C."/>
            <person name="Antonin V."/>
            <person name="Barry K.W."/>
            <person name="Bougher N.L."/>
            <person name="Buchanan P."/>
            <person name="Buyck B."/>
            <person name="Bense V."/>
            <person name="Catcheside P."/>
            <person name="Chovatia M."/>
            <person name="Cooper J."/>
            <person name="Damon W."/>
            <person name="Desjardin D."/>
            <person name="Finy P."/>
            <person name="Geml J."/>
            <person name="Haridas S."/>
            <person name="Hughes K."/>
            <person name="Justo A."/>
            <person name="Karasinski D."/>
            <person name="Kautmanova I."/>
            <person name="Kiss B."/>
            <person name="Kocsube S."/>
            <person name="Kotiranta H."/>
            <person name="LaButti K.M."/>
            <person name="Lechner B.E."/>
            <person name="Liimatainen K."/>
            <person name="Lipzen A."/>
            <person name="Lukacs Z."/>
            <person name="Mihaltcheva S."/>
            <person name="Morgado L.N."/>
            <person name="Niskanen T."/>
            <person name="Noordeloos M.E."/>
            <person name="Ohm R.A."/>
            <person name="Ortiz-Santana B."/>
            <person name="Ovrebo C."/>
            <person name="Racz N."/>
            <person name="Riley R."/>
            <person name="Savchenko A."/>
            <person name="Shiryaev A."/>
            <person name="Soop K."/>
            <person name="Spirin V."/>
            <person name="Szebenyi C."/>
            <person name="Tomsovsky M."/>
            <person name="Tulloss R.E."/>
            <person name="Uehling J."/>
            <person name="Grigoriev I.V."/>
            <person name="Vagvolgyi C."/>
            <person name="Papp T."/>
            <person name="Martin F.M."/>
            <person name="Miettinen O."/>
            <person name="Hibbett D.S."/>
            <person name="Nagy L.G."/>
        </authorList>
    </citation>
    <scope>NUCLEOTIDE SEQUENCE [LARGE SCALE GENOMIC DNA]</scope>
    <source>
        <strain evidence="2 3">CBS 121175</strain>
    </source>
</reference>
<accession>A0A5C3KPS4</accession>
<dbReference type="PANTHER" id="PTHR43157">
    <property type="entry name" value="PHOSPHATIDYLINOSITOL-GLYCAN BIOSYNTHESIS CLASS F PROTEIN-RELATED"/>
    <property type="match status" value="1"/>
</dbReference>
<sequence length="321" mass="35506">MDAHTGSPGLKLSIAPTSFTNTSHPLMHLTASDTSLAQWSAGPGPVTKANLTGKTVIVIGANTGIGFQAAKHFATMKPAKVIVACRNKDKGVAAVSRLRQETGTDNVELQIVDLSKFSSVKDFVVRVEKEEDRLDVLVANAGVLAMEHNVTEDGWEETLQVNDLSAVLMCILLLPLMIKTSEKNPGTRPRIVVVGSTSHYLLTQGLEQNRKLRNLRIHSRFLTTLRGHRRMPFVRRDTLKASLLRTAEEGSRQILWAALAHEEDPSLLRGSFVTHMKVTEPSDYVISEAGSKMQERIWKDIIQELSKVEPRVMEILDTVSR</sequence>
<proteinExistence type="predicted"/>
<dbReference type="EMBL" id="ML210239">
    <property type="protein sequence ID" value="TFK22499.1"/>
    <property type="molecule type" value="Genomic_DNA"/>
</dbReference>
<dbReference type="Gene3D" id="3.40.50.720">
    <property type="entry name" value="NAD(P)-binding Rossmann-like Domain"/>
    <property type="match status" value="1"/>
</dbReference>
<organism evidence="2 3">
    <name type="scientific">Coprinopsis marcescibilis</name>
    <name type="common">Agaric fungus</name>
    <name type="synonym">Psathyrella marcescibilis</name>
    <dbReference type="NCBI Taxonomy" id="230819"/>
    <lineage>
        <taxon>Eukaryota</taxon>
        <taxon>Fungi</taxon>
        <taxon>Dikarya</taxon>
        <taxon>Basidiomycota</taxon>
        <taxon>Agaricomycotina</taxon>
        <taxon>Agaricomycetes</taxon>
        <taxon>Agaricomycetidae</taxon>
        <taxon>Agaricales</taxon>
        <taxon>Agaricineae</taxon>
        <taxon>Psathyrellaceae</taxon>
        <taxon>Coprinopsis</taxon>
    </lineage>
</organism>
<dbReference type="AlphaFoldDB" id="A0A5C3KPS4"/>
<dbReference type="GO" id="GO:0016491">
    <property type="term" value="F:oxidoreductase activity"/>
    <property type="evidence" value="ECO:0007669"/>
    <property type="project" value="UniProtKB-KW"/>
</dbReference>
<protein>
    <submittedName>
        <fullName evidence="2">NAD(P)-binding protein</fullName>
    </submittedName>
</protein>
<dbReference type="PANTHER" id="PTHR43157:SF31">
    <property type="entry name" value="PHOSPHATIDYLINOSITOL-GLYCAN BIOSYNTHESIS CLASS F PROTEIN"/>
    <property type="match status" value="1"/>
</dbReference>
<keyword evidence="1" id="KW-0560">Oxidoreductase</keyword>
<dbReference type="OrthoDB" id="542013at2759"/>
<evidence type="ECO:0000313" key="3">
    <source>
        <dbReference type="Proteomes" id="UP000307440"/>
    </source>
</evidence>
<dbReference type="InterPro" id="IPR002347">
    <property type="entry name" value="SDR_fam"/>
</dbReference>
<dbReference type="SUPFAM" id="SSF51735">
    <property type="entry name" value="NAD(P)-binding Rossmann-fold domains"/>
    <property type="match status" value="1"/>
</dbReference>
<evidence type="ECO:0000313" key="2">
    <source>
        <dbReference type="EMBL" id="TFK22499.1"/>
    </source>
</evidence>
<dbReference type="PRINTS" id="PR00081">
    <property type="entry name" value="GDHRDH"/>
</dbReference>
<dbReference type="Proteomes" id="UP000307440">
    <property type="component" value="Unassembled WGS sequence"/>
</dbReference>
<evidence type="ECO:0000256" key="1">
    <source>
        <dbReference type="ARBA" id="ARBA00023002"/>
    </source>
</evidence>
<keyword evidence="3" id="KW-1185">Reference proteome</keyword>
<dbReference type="STRING" id="230819.A0A5C3KPS4"/>
<dbReference type="Pfam" id="PF00106">
    <property type="entry name" value="adh_short"/>
    <property type="match status" value="1"/>
</dbReference>
<gene>
    <name evidence="2" type="ORF">FA15DRAFT_706311</name>
</gene>